<protein>
    <submittedName>
        <fullName evidence="2">Uncharacterized protein</fullName>
    </submittedName>
</protein>
<feature type="compositionally biased region" description="Basic and acidic residues" evidence="1">
    <location>
        <begin position="19"/>
        <end position="29"/>
    </location>
</feature>
<dbReference type="EMBL" id="GBXM01099748">
    <property type="protein sequence ID" value="JAH08829.1"/>
    <property type="molecule type" value="Transcribed_RNA"/>
</dbReference>
<name>A0A0E9PWH2_ANGAN</name>
<dbReference type="AlphaFoldDB" id="A0A0E9PWH2"/>
<sequence>MGGEHSEGLNEEIYTLLDSGDRRNHQEVS</sequence>
<reference evidence="2" key="1">
    <citation type="submission" date="2014-11" db="EMBL/GenBank/DDBJ databases">
        <authorList>
            <person name="Amaro Gonzalez C."/>
        </authorList>
    </citation>
    <scope>NUCLEOTIDE SEQUENCE</scope>
</reference>
<accession>A0A0E9PWH2</accession>
<evidence type="ECO:0000313" key="2">
    <source>
        <dbReference type="EMBL" id="JAH08829.1"/>
    </source>
</evidence>
<reference evidence="2" key="2">
    <citation type="journal article" date="2015" name="Fish Shellfish Immunol.">
        <title>Early steps in the European eel (Anguilla anguilla)-Vibrio vulnificus interaction in the gills: Role of the RtxA13 toxin.</title>
        <authorList>
            <person name="Callol A."/>
            <person name="Pajuelo D."/>
            <person name="Ebbesson L."/>
            <person name="Teles M."/>
            <person name="MacKenzie S."/>
            <person name="Amaro C."/>
        </authorList>
    </citation>
    <scope>NUCLEOTIDE SEQUENCE</scope>
</reference>
<evidence type="ECO:0000256" key="1">
    <source>
        <dbReference type="SAM" id="MobiDB-lite"/>
    </source>
</evidence>
<proteinExistence type="predicted"/>
<organism evidence="2">
    <name type="scientific">Anguilla anguilla</name>
    <name type="common">European freshwater eel</name>
    <name type="synonym">Muraena anguilla</name>
    <dbReference type="NCBI Taxonomy" id="7936"/>
    <lineage>
        <taxon>Eukaryota</taxon>
        <taxon>Metazoa</taxon>
        <taxon>Chordata</taxon>
        <taxon>Craniata</taxon>
        <taxon>Vertebrata</taxon>
        <taxon>Euteleostomi</taxon>
        <taxon>Actinopterygii</taxon>
        <taxon>Neopterygii</taxon>
        <taxon>Teleostei</taxon>
        <taxon>Anguilliformes</taxon>
        <taxon>Anguillidae</taxon>
        <taxon>Anguilla</taxon>
    </lineage>
</organism>
<feature type="region of interest" description="Disordered" evidence="1">
    <location>
        <begin position="1"/>
        <end position="29"/>
    </location>
</feature>